<evidence type="ECO:0000313" key="3">
    <source>
        <dbReference type="Proteomes" id="UP001597347"/>
    </source>
</evidence>
<evidence type="ECO:0000256" key="1">
    <source>
        <dbReference type="ARBA" id="ARBA00023125"/>
    </source>
</evidence>
<dbReference type="EMBL" id="JBHUEA010000001">
    <property type="protein sequence ID" value="MFD1719991.1"/>
    <property type="molecule type" value="Genomic_DNA"/>
</dbReference>
<dbReference type="SUPFAM" id="SSF46785">
    <property type="entry name" value="Winged helix' DNA-binding domain"/>
    <property type="match status" value="1"/>
</dbReference>
<proteinExistence type="predicted"/>
<dbReference type="InterPro" id="IPR030489">
    <property type="entry name" value="TR_Rrf2-type_CS"/>
</dbReference>
<comment type="caution">
    <text evidence="2">The sequence shown here is derived from an EMBL/GenBank/DDBJ whole genome shotgun (WGS) entry which is preliminary data.</text>
</comment>
<dbReference type="InterPro" id="IPR036388">
    <property type="entry name" value="WH-like_DNA-bd_sf"/>
</dbReference>
<keyword evidence="1" id="KW-0238">DNA-binding</keyword>
<dbReference type="NCBIfam" id="TIGR00738">
    <property type="entry name" value="rrf2_super"/>
    <property type="match status" value="1"/>
</dbReference>
<gene>
    <name evidence="2" type="ORF">ACFSBI_00375</name>
</gene>
<accession>A0ABW4L8Y0</accession>
<sequence length="150" mass="15574">MQVTARVDYAIRAVVQLAATGGSLSRGDIAAAQGIPPKFLEAILLQLRQAGLLVAQRGTAGGYALARPADAITVADVVRVVDGPLAAVRGLPPEDTEYPDPAARLRDLWVALRAGMRQVLETTTIADLASGVLPEGVAALLAGDGAWVRR</sequence>
<organism evidence="2 3">
    <name type="scientific">Amnibacterium endophyticum</name>
    <dbReference type="NCBI Taxonomy" id="2109337"/>
    <lineage>
        <taxon>Bacteria</taxon>
        <taxon>Bacillati</taxon>
        <taxon>Actinomycetota</taxon>
        <taxon>Actinomycetes</taxon>
        <taxon>Micrococcales</taxon>
        <taxon>Microbacteriaceae</taxon>
        <taxon>Amnibacterium</taxon>
    </lineage>
</organism>
<dbReference type="PANTHER" id="PTHR33221:SF5">
    <property type="entry name" value="HTH-TYPE TRANSCRIPTIONAL REGULATOR ISCR"/>
    <property type="match status" value="1"/>
</dbReference>
<dbReference type="PANTHER" id="PTHR33221">
    <property type="entry name" value="WINGED HELIX-TURN-HELIX TRANSCRIPTIONAL REGULATOR, RRF2 FAMILY"/>
    <property type="match status" value="1"/>
</dbReference>
<dbReference type="PROSITE" id="PS51197">
    <property type="entry name" value="HTH_RRF2_2"/>
    <property type="match status" value="1"/>
</dbReference>
<dbReference type="Pfam" id="PF02082">
    <property type="entry name" value="Rrf2"/>
    <property type="match status" value="1"/>
</dbReference>
<protein>
    <submittedName>
        <fullName evidence="2">RrF2 family transcriptional regulator</fullName>
    </submittedName>
</protein>
<dbReference type="PROSITE" id="PS01332">
    <property type="entry name" value="HTH_RRF2_1"/>
    <property type="match status" value="1"/>
</dbReference>
<dbReference type="Gene3D" id="1.10.10.10">
    <property type="entry name" value="Winged helix-like DNA-binding domain superfamily/Winged helix DNA-binding domain"/>
    <property type="match status" value="1"/>
</dbReference>
<name>A0ABW4L8Y0_9MICO</name>
<dbReference type="RefSeq" id="WP_377931198.1">
    <property type="nucleotide sequence ID" value="NZ_JBHUEA010000001.1"/>
</dbReference>
<keyword evidence="3" id="KW-1185">Reference proteome</keyword>
<evidence type="ECO:0000313" key="2">
    <source>
        <dbReference type="EMBL" id="MFD1719991.1"/>
    </source>
</evidence>
<dbReference type="InterPro" id="IPR036390">
    <property type="entry name" value="WH_DNA-bd_sf"/>
</dbReference>
<reference evidence="3" key="1">
    <citation type="journal article" date="2019" name="Int. J. Syst. Evol. Microbiol.">
        <title>The Global Catalogue of Microorganisms (GCM) 10K type strain sequencing project: providing services to taxonomists for standard genome sequencing and annotation.</title>
        <authorList>
            <consortium name="The Broad Institute Genomics Platform"/>
            <consortium name="The Broad Institute Genome Sequencing Center for Infectious Disease"/>
            <person name="Wu L."/>
            <person name="Ma J."/>
        </authorList>
    </citation>
    <scope>NUCLEOTIDE SEQUENCE [LARGE SCALE GENOMIC DNA]</scope>
    <source>
        <strain evidence="3">CGMCC 1.12471</strain>
    </source>
</reference>
<dbReference type="InterPro" id="IPR000944">
    <property type="entry name" value="Tscrpt_reg_Rrf2"/>
</dbReference>
<dbReference type="Proteomes" id="UP001597347">
    <property type="component" value="Unassembled WGS sequence"/>
</dbReference>